<evidence type="ECO:0000313" key="4">
    <source>
        <dbReference type="Proteomes" id="UP000640485"/>
    </source>
</evidence>
<evidence type="ECO:0000313" key="3">
    <source>
        <dbReference type="EMBL" id="MBK4214805.1"/>
    </source>
</evidence>
<evidence type="ECO:0000256" key="2">
    <source>
        <dbReference type="SAM" id="Phobius"/>
    </source>
</evidence>
<dbReference type="RefSeq" id="WP_200683546.1">
    <property type="nucleotide sequence ID" value="NZ_JAEPRQ010000001.1"/>
</dbReference>
<sequence length="143" mass="15432">MSAKTPETNPKTATEPKEKPVLDPVEALEAVPLTPAEQDQALAAELVLGVLETADTEAARARQTADPAFALLVRQWQERMSGMAADMTPIMPPARARQRIRETLGLIAAPLSVDPTETTPWYRGPLGLVLLAAIAVGAYFLFR</sequence>
<dbReference type="AlphaFoldDB" id="A0A934S9F2"/>
<organism evidence="3 4">
    <name type="scientific">Paracoccus caeni</name>
    <dbReference type="NCBI Taxonomy" id="657651"/>
    <lineage>
        <taxon>Bacteria</taxon>
        <taxon>Pseudomonadati</taxon>
        <taxon>Pseudomonadota</taxon>
        <taxon>Alphaproteobacteria</taxon>
        <taxon>Rhodobacterales</taxon>
        <taxon>Paracoccaceae</taxon>
        <taxon>Paracoccus</taxon>
    </lineage>
</organism>
<reference evidence="3" key="1">
    <citation type="submission" date="2021-01" db="EMBL/GenBank/DDBJ databases">
        <title>Paracoccus amoyensis sp. nov., isolated from the surface seawater along the coast of Xiamen Island, China.</title>
        <authorList>
            <person name="Lyu L."/>
        </authorList>
    </citation>
    <scope>NUCLEOTIDE SEQUENCE</scope>
    <source>
        <strain evidence="3">MJ17</strain>
    </source>
</reference>
<comment type="caution">
    <text evidence="3">The sequence shown here is derived from an EMBL/GenBank/DDBJ whole genome shotgun (WGS) entry which is preliminary data.</text>
</comment>
<feature type="transmembrane region" description="Helical" evidence="2">
    <location>
        <begin position="121"/>
        <end position="142"/>
    </location>
</feature>
<feature type="region of interest" description="Disordered" evidence="1">
    <location>
        <begin position="1"/>
        <end position="24"/>
    </location>
</feature>
<keyword evidence="2" id="KW-1133">Transmembrane helix</keyword>
<keyword evidence="2" id="KW-0472">Membrane</keyword>
<keyword evidence="4" id="KW-1185">Reference proteome</keyword>
<proteinExistence type="predicted"/>
<protein>
    <submittedName>
        <fullName evidence="3">Uncharacterized protein</fullName>
    </submittedName>
</protein>
<name>A0A934S9F2_9RHOB</name>
<dbReference type="Proteomes" id="UP000640485">
    <property type="component" value="Unassembled WGS sequence"/>
</dbReference>
<dbReference type="EMBL" id="JAEPRQ010000001">
    <property type="protein sequence ID" value="MBK4214805.1"/>
    <property type="molecule type" value="Genomic_DNA"/>
</dbReference>
<evidence type="ECO:0000256" key="1">
    <source>
        <dbReference type="SAM" id="MobiDB-lite"/>
    </source>
</evidence>
<accession>A0A934S9F2</accession>
<gene>
    <name evidence="3" type="ORF">JJJ17_02575</name>
</gene>
<feature type="compositionally biased region" description="Polar residues" evidence="1">
    <location>
        <begin position="1"/>
        <end position="12"/>
    </location>
</feature>
<keyword evidence="2" id="KW-0812">Transmembrane</keyword>